<dbReference type="OrthoDB" id="9977941at2759"/>
<dbReference type="InterPro" id="IPR052998">
    <property type="entry name" value="Hetero-Diels-Alderase-like"/>
</dbReference>
<dbReference type="Gene3D" id="2.120.10.30">
    <property type="entry name" value="TolB, C-terminal domain"/>
    <property type="match status" value="1"/>
</dbReference>
<keyword evidence="1" id="KW-0732">Signal</keyword>
<dbReference type="InterPro" id="IPR011042">
    <property type="entry name" value="6-blade_b-propeller_TolB-like"/>
</dbReference>
<organism evidence="2 3">
    <name type="scientific">Pseudocercospora fuligena</name>
    <dbReference type="NCBI Taxonomy" id="685502"/>
    <lineage>
        <taxon>Eukaryota</taxon>
        <taxon>Fungi</taxon>
        <taxon>Dikarya</taxon>
        <taxon>Ascomycota</taxon>
        <taxon>Pezizomycotina</taxon>
        <taxon>Dothideomycetes</taxon>
        <taxon>Dothideomycetidae</taxon>
        <taxon>Mycosphaerellales</taxon>
        <taxon>Mycosphaerellaceae</taxon>
        <taxon>Pseudocercospora</taxon>
    </lineage>
</organism>
<dbReference type="PANTHER" id="PTHR42060:SF1">
    <property type="entry name" value="NHL REPEAT-CONTAINING PROTEIN"/>
    <property type="match status" value="1"/>
</dbReference>
<sequence length="344" mass="36442">MLANLAILAVAVTWTHATPLPTSGDHHQLTVQNITRFANFGFENLAIRPNGQVLSTTTNPNARIYQIDPLNILPPTIVHTIPNVSSANGIVEGKPDVYYVASGHINLTSPSDTVPSSYSITELDMRGVFVLPNGRLSRKPATKRIANLPNAALLNGIALARPESEHLLVADTFRGLIWNVNVQTGNVGIALNDTTTKGSSSNPAGVNGMKVHNGSLYWTNTGQSKLYKVAIDKQGNVQDGDEAEVVTSNIVCDDLVLDHIGNAYVASPLGLITKVSPGGHQEVIAGNSTGSKLNGPTAVRFGRLASDRWSLYVTTDGGIPQFGGPINGTQGVSRIDLRVESASN</sequence>
<reference evidence="2" key="1">
    <citation type="submission" date="2020-04" db="EMBL/GenBank/DDBJ databases">
        <title>Draft genome resource of the tomato pathogen Pseudocercospora fuligena.</title>
        <authorList>
            <person name="Zaccaron A."/>
        </authorList>
    </citation>
    <scope>NUCLEOTIDE SEQUENCE</scope>
    <source>
        <strain evidence="2">PF001</strain>
    </source>
</reference>
<feature type="chain" id="PRO_5034781785" evidence="1">
    <location>
        <begin position="18"/>
        <end position="344"/>
    </location>
</feature>
<accession>A0A8H6RUA0</accession>
<dbReference type="PANTHER" id="PTHR42060">
    <property type="entry name" value="NHL REPEAT-CONTAINING PROTEIN-RELATED"/>
    <property type="match status" value="1"/>
</dbReference>
<comment type="caution">
    <text evidence="2">The sequence shown here is derived from an EMBL/GenBank/DDBJ whole genome shotgun (WGS) entry which is preliminary data.</text>
</comment>
<name>A0A8H6RUA0_9PEZI</name>
<dbReference type="AlphaFoldDB" id="A0A8H6RUA0"/>
<protein>
    <submittedName>
        <fullName evidence="2">Putative hetero-Diels-Alderase</fullName>
    </submittedName>
</protein>
<feature type="signal peptide" evidence="1">
    <location>
        <begin position="1"/>
        <end position="17"/>
    </location>
</feature>
<evidence type="ECO:0000256" key="1">
    <source>
        <dbReference type="SAM" id="SignalP"/>
    </source>
</evidence>
<dbReference type="Proteomes" id="UP000660729">
    <property type="component" value="Unassembled WGS sequence"/>
</dbReference>
<gene>
    <name evidence="2" type="ORF">HII31_01387</name>
</gene>
<evidence type="ECO:0000313" key="3">
    <source>
        <dbReference type="Proteomes" id="UP000660729"/>
    </source>
</evidence>
<dbReference type="SUPFAM" id="SSF63829">
    <property type="entry name" value="Calcium-dependent phosphotriesterase"/>
    <property type="match status" value="1"/>
</dbReference>
<evidence type="ECO:0000313" key="2">
    <source>
        <dbReference type="EMBL" id="KAF7197276.1"/>
    </source>
</evidence>
<dbReference type="EMBL" id="JABCIY010000017">
    <property type="protein sequence ID" value="KAF7197276.1"/>
    <property type="molecule type" value="Genomic_DNA"/>
</dbReference>
<proteinExistence type="predicted"/>
<keyword evidence="3" id="KW-1185">Reference proteome</keyword>